<dbReference type="Gene3D" id="3.30.10.20">
    <property type="match status" value="1"/>
</dbReference>
<dbReference type="Gene3D" id="2.60.40.10">
    <property type="entry name" value="Immunoglobulins"/>
    <property type="match status" value="1"/>
</dbReference>
<comment type="caution">
    <text evidence="3">The sequence shown here is derived from an EMBL/GenBank/DDBJ whole genome shotgun (WGS) entry which is preliminary data.</text>
</comment>
<feature type="domain" description="Pterin-binding" evidence="1">
    <location>
        <begin position="48"/>
        <end position="180"/>
    </location>
</feature>
<dbReference type="RefSeq" id="WP_202952524.1">
    <property type="nucleotide sequence ID" value="NZ_JAPCID010000034.1"/>
</dbReference>
<dbReference type="EMBL" id="JAPCID010000034">
    <property type="protein sequence ID" value="MDA0140157.1"/>
    <property type="molecule type" value="Genomic_DNA"/>
</dbReference>
<protein>
    <submittedName>
        <fullName evidence="3">PASTA domain-containing protein</fullName>
    </submittedName>
</protein>
<dbReference type="Proteomes" id="UP001147700">
    <property type="component" value="Unassembled WGS sequence"/>
</dbReference>
<gene>
    <name evidence="3" type="ORF">OJ962_21835</name>
</gene>
<dbReference type="Pfam" id="PF03793">
    <property type="entry name" value="PASTA"/>
    <property type="match status" value="1"/>
</dbReference>
<evidence type="ECO:0000259" key="1">
    <source>
        <dbReference type="PROSITE" id="PS50972"/>
    </source>
</evidence>
<proteinExistence type="predicted"/>
<sequence>MRALVLLLAAGLLVAGCGDEPRATANPPRVTLKLTTPDDGGTTFEDRVEVRGTVSPADSAVLIAGESAEVDAGEFHAEVPLDPGANIIDVSASSTGRRPATDAVRVTRDMRVRIPELVGLEFDQAADALGKLGLKAVEEQGGSWLDRVIPGISRVCAVDPVEGTLVDRRSTVTLLTQRDC</sequence>
<dbReference type="InterPro" id="IPR000489">
    <property type="entry name" value="Pterin-binding_dom"/>
</dbReference>
<dbReference type="InterPro" id="IPR005543">
    <property type="entry name" value="PASTA_dom"/>
</dbReference>
<evidence type="ECO:0000313" key="4">
    <source>
        <dbReference type="Proteomes" id="UP001147700"/>
    </source>
</evidence>
<keyword evidence="4" id="KW-1185">Reference proteome</keyword>
<evidence type="ECO:0000259" key="2">
    <source>
        <dbReference type="PROSITE" id="PS51178"/>
    </source>
</evidence>
<dbReference type="CDD" id="cd06577">
    <property type="entry name" value="PASTA_pknB"/>
    <property type="match status" value="1"/>
</dbReference>
<organism evidence="3 4">
    <name type="scientific">Solirubrobacter deserti</name>
    <dbReference type="NCBI Taxonomy" id="2282478"/>
    <lineage>
        <taxon>Bacteria</taxon>
        <taxon>Bacillati</taxon>
        <taxon>Actinomycetota</taxon>
        <taxon>Thermoleophilia</taxon>
        <taxon>Solirubrobacterales</taxon>
        <taxon>Solirubrobacteraceae</taxon>
        <taxon>Solirubrobacter</taxon>
    </lineage>
</organism>
<dbReference type="PROSITE" id="PS50972">
    <property type="entry name" value="PTERIN_BINDING"/>
    <property type="match status" value="1"/>
</dbReference>
<accession>A0ABT4RNK5</accession>
<dbReference type="PROSITE" id="PS51178">
    <property type="entry name" value="PASTA"/>
    <property type="match status" value="1"/>
</dbReference>
<name>A0ABT4RNK5_9ACTN</name>
<evidence type="ECO:0000313" key="3">
    <source>
        <dbReference type="EMBL" id="MDA0140157.1"/>
    </source>
</evidence>
<dbReference type="PROSITE" id="PS51257">
    <property type="entry name" value="PROKAR_LIPOPROTEIN"/>
    <property type="match status" value="1"/>
</dbReference>
<feature type="domain" description="PASTA" evidence="2">
    <location>
        <begin position="108"/>
        <end position="178"/>
    </location>
</feature>
<dbReference type="InterPro" id="IPR013783">
    <property type="entry name" value="Ig-like_fold"/>
</dbReference>
<reference evidence="3" key="1">
    <citation type="submission" date="2022-10" db="EMBL/GenBank/DDBJ databases">
        <title>The WGS of Solirubrobacter sp. CPCC 204708.</title>
        <authorList>
            <person name="Jiang Z."/>
        </authorList>
    </citation>
    <scope>NUCLEOTIDE SEQUENCE</scope>
    <source>
        <strain evidence="3">CPCC 204708</strain>
    </source>
</reference>
<dbReference type="Pfam" id="PF09136">
    <property type="entry name" value="Glucodextran_B"/>
    <property type="match status" value="1"/>
</dbReference>